<evidence type="ECO:0000313" key="1">
    <source>
        <dbReference type="EMBL" id="MBD7969567.1"/>
    </source>
</evidence>
<protein>
    <recommendedName>
        <fullName evidence="3">PH domain-containing protein</fullName>
    </recommendedName>
</protein>
<dbReference type="Proteomes" id="UP000608071">
    <property type="component" value="Unassembled WGS sequence"/>
</dbReference>
<organism evidence="1 2">
    <name type="scientific">Paenibacillus gallinarum</name>
    <dbReference type="NCBI Taxonomy" id="2762232"/>
    <lineage>
        <taxon>Bacteria</taxon>
        <taxon>Bacillati</taxon>
        <taxon>Bacillota</taxon>
        <taxon>Bacilli</taxon>
        <taxon>Bacillales</taxon>
        <taxon>Paenibacillaceae</taxon>
        <taxon>Paenibacillus</taxon>
    </lineage>
</organism>
<name>A0ABR8T1K1_9BACL</name>
<proteinExistence type="predicted"/>
<reference evidence="1 2" key="1">
    <citation type="submission" date="2020-08" db="EMBL/GenBank/DDBJ databases">
        <title>A Genomic Blueprint of the Chicken Gut Microbiome.</title>
        <authorList>
            <person name="Gilroy R."/>
            <person name="Ravi A."/>
            <person name="Getino M."/>
            <person name="Pursley I."/>
            <person name="Horton D.L."/>
            <person name="Alikhan N.-F."/>
            <person name="Baker D."/>
            <person name="Gharbi K."/>
            <person name="Hall N."/>
            <person name="Watson M."/>
            <person name="Adriaenssens E.M."/>
            <person name="Foster-Nyarko E."/>
            <person name="Jarju S."/>
            <person name="Secka A."/>
            <person name="Antonio M."/>
            <person name="Oren A."/>
            <person name="Chaudhuri R."/>
            <person name="La Ragione R.M."/>
            <person name="Hildebrand F."/>
            <person name="Pallen M.J."/>
        </authorList>
    </citation>
    <scope>NUCLEOTIDE SEQUENCE [LARGE SCALE GENOMIC DNA]</scope>
    <source>
        <strain evidence="1 2">Sa2BVA9</strain>
    </source>
</reference>
<dbReference type="RefSeq" id="WP_191801746.1">
    <property type="nucleotide sequence ID" value="NZ_JACSQL010000007.1"/>
</dbReference>
<dbReference type="EMBL" id="JACSQL010000007">
    <property type="protein sequence ID" value="MBD7969567.1"/>
    <property type="molecule type" value="Genomic_DNA"/>
</dbReference>
<evidence type="ECO:0008006" key="3">
    <source>
        <dbReference type="Google" id="ProtNLM"/>
    </source>
</evidence>
<gene>
    <name evidence="1" type="ORF">H9647_15995</name>
</gene>
<accession>A0ABR8T1K1</accession>
<sequence length="259" mass="30666">MMEFKTEKSSFRLMQNYIKEVRTTEGFDTNVKEWLDKFWYQIECCNEKGQKLFRLIFSSSDGYIIPKWVNHQYSQEKMKSLSPYVYSQVATLTNQADKKQLENCQRLKECLEKDTCFGINVIKFGDHYNQSSSYIQIIDFWQYGEEEQTLYYKGGVWTEKERPIKISEYRHMLEWKPHDKQIKLTNLGIGQGQKYASDAYLLFEMNYNGEVADFSLNNIIVEPDEYTLNTWVTYVKQIIDDKSVADGIPKLIKKKSLTP</sequence>
<evidence type="ECO:0000313" key="2">
    <source>
        <dbReference type="Proteomes" id="UP000608071"/>
    </source>
</evidence>
<keyword evidence="2" id="KW-1185">Reference proteome</keyword>
<comment type="caution">
    <text evidence="1">The sequence shown here is derived from an EMBL/GenBank/DDBJ whole genome shotgun (WGS) entry which is preliminary data.</text>
</comment>